<feature type="non-terminal residue" evidence="1">
    <location>
        <position position="76"/>
    </location>
</feature>
<dbReference type="InterPro" id="IPR028082">
    <property type="entry name" value="Peripla_BP_I"/>
</dbReference>
<sequence>VLRAFAEQQIPTILIDRKLPDLKLDTVTTDNRWITKEILQKVYSKGYTDVALFTEPISSISPRAERAAVYQEMASV</sequence>
<proteinExistence type="predicted"/>
<protein>
    <submittedName>
        <fullName evidence="1">LacI family transcriptional regulator</fullName>
    </submittedName>
</protein>
<dbReference type="AlphaFoldDB" id="A0A6D1AJK0"/>
<name>A0A6D1AJK0_ECOLX</name>
<gene>
    <name evidence="1" type="ORF">G3563_30455</name>
</gene>
<feature type="non-terminal residue" evidence="1">
    <location>
        <position position="1"/>
    </location>
</feature>
<dbReference type="Gene3D" id="3.40.50.2300">
    <property type="match status" value="1"/>
</dbReference>
<comment type="caution">
    <text evidence="1">The sequence shown here is derived from an EMBL/GenBank/DDBJ whole genome shotgun (WGS) entry which is preliminary data.</text>
</comment>
<dbReference type="SUPFAM" id="SSF53822">
    <property type="entry name" value="Periplasmic binding protein-like I"/>
    <property type="match status" value="1"/>
</dbReference>
<dbReference type="EMBL" id="JAAHTE010001030">
    <property type="protein sequence ID" value="NEU03235.1"/>
    <property type="molecule type" value="Genomic_DNA"/>
</dbReference>
<organism evidence="1">
    <name type="scientific">Escherichia coli</name>
    <dbReference type="NCBI Taxonomy" id="562"/>
    <lineage>
        <taxon>Bacteria</taxon>
        <taxon>Pseudomonadati</taxon>
        <taxon>Pseudomonadota</taxon>
        <taxon>Gammaproteobacteria</taxon>
        <taxon>Enterobacterales</taxon>
        <taxon>Enterobacteriaceae</taxon>
        <taxon>Escherichia</taxon>
    </lineage>
</organism>
<reference evidence="1" key="1">
    <citation type="submission" date="2020-02" db="EMBL/GenBank/DDBJ databases">
        <title>Investigating the Use of Bacteriophages as New Decolonization Strategy for Intestinal Carriage of CTX-M-15-producing ST131 Escherichia coli: an In Vitro Continuous Culture System Model.</title>
        <authorList>
            <person name="Bernasconi O.J."/>
            <person name="Campos-Madueno E.I."/>
            <person name="Dona V."/>
            <person name="Perreten V."/>
            <person name="Carattoli A."/>
            <person name="Endimiani A."/>
        </authorList>
    </citation>
    <scope>NUCLEOTIDE SEQUENCE</scope>
    <source>
        <strain evidence="1">4901.28</strain>
    </source>
</reference>
<accession>A0A6D1AJK0</accession>
<evidence type="ECO:0000313" key="1">
    <source>
        <dbReference type="EMBL" id="NEU03235.1"/>
    </source>
</evidence>